<evidence type="ECO:0000313" key="3">
    <source>
        <dbReference type="EMBL" id="BAD81793.1"/>
    </source>
</evidence>
<feature type="compositionally biased region" description="Low complexity" evidence="1">
    <location>
        <begin position="42"/>
        <end position="61"/>
    </location>
</feature>
<feature type="compositionally biased region" description="Basic and acidic residues" evidence="1">
    <location>
        <begin position="66"/>
        <end position="89"/>
    </location>
</feature>
<proteinExistence type="predicted"/>
<feature type="region of interest" description="Disordered" evidence="1">
    <location>
        <begin position="21"/>
        <end position="91"/>
    </location>
</feature>
<dbReference type="AlphaFoldDB" id="Q5N9R8"/>
<dbReference type="EMBL" id="AP003245">
    <property type="protein sequence ID" value="BAD81793.1"/>
    <property type="molecule type" value="Genomic_DNA"/>
</dbReference>
<evidence type="ECO:0000313" key="2">
    <source>
        <dbReference type="EMBL" id="BAD81571.1"/>
    </source>
</evidence>
<reference evidence="4" key="3">
    <citation type="journal article" date="2008" name="Nucleic Acids Res.">
        <title>The rice annotation project database (RAP-DB): 2008 update.</title>
        <authorList>
            <consortium name="The rice annotation project (RAP)"/>
        </authorList>
    </citation>
    <scope>GENOME REANNOTATION</scope>
    <source>
        <strain evidence="4">cv. Nipponbare</strain>
    </source>
</reference>
<sequence>MSSPSLSLPPLSLSLTFLLSAGRPTGGRRSLGRGGRGGGPTAGDAAVGDEVAAATREQAAAPGSDVRGEDGRQLEETGGARRGRWPTDARRHRRDHWTLTLTWKRSPRSPAWTPATTRSRGVLVEAVNDGGAGAVGGGGAPVSHCMRA</sequence>
<dbReference type="EMBL" id="AP003023">
    <property type="protein sequence ID" value="BAD81571.1"/>
    <property type="molecule type" value="Genomic_DNA"/>
</dbReference>
<gene>
    <name evidence="3" type="ORF">P0421H07.28</name>
    <name evidence="2" type="ORF">P0684B02.3</name>
</gene>
<accession>Q5N9R8</accession>
<feature type="compositionally biased region" description="Gly residues" evidence="1">
    <location>
        <begin position="32"/>
        <end position="41"/>
    </location>
</feature>
<evidence type="ECO:0000256" key="1">
    <source>
        <dbReference type="SAM" id="MobiDB-lite"/>
    </source>
</evidence>
<organism evidence="3">
    <name type="scientific">Oryza sativa subsp. japonica</name>
    <name type="common">Rice</name>
    <dbReference type="NCBI Taxonomy" id="39947"/>
    <lineage>
        <taxon>Eukaryota</taxon>
        <taxon>Viridiplantae</taxon>
        <taxon>Streptophyta</taxon>
        <taxon>Embryophyta</taxon>
        <taxon>Tracheophyta</taxon>
        <taxon>Spermatophyta</taxon>
        <taxon>Magnoliopsida</taxon>
        <taxon>Liliopsida</taxon>
        <taxon>Poales</taxon>
        <taxon>Poaceae</taxon>
        <taxon>BOP clade</taxon>
        <taxon>Oryzoideae</taxon>
        <taxon>Oryzeae</taxon>
        <taxon>Oryzinae</taxon>
        <taxon>Oryza</taxon>
        <taxon>Oryza sativa</taxon>
    </lineage>
</organism>
<reference evidence="4" key="2">
    <citation type="journal article" date="2005" name="Nature">
        <title>The map-based sequence of the rice genome.</title>
        <authorList>
            <consortium name="International rice genome sequencing project (IRGSP)"/>
            <person name="Matsumoto T."/>
            <person name="Wu J."/>
            <person name="Kanamori H."/>
            <person name="Katayose Y."/>
            <person name="Fujisawa M."/>
            <person name="Namiki N."/>
            <person name="Mizuno H."/>
            <person name="Yamamoto K."/>
            <person name="Antonio B.A."/>
            <person name="Baba T."/>
            <person name="Sakata K."/>
            <person name="Nagamura Y."/>
            <person name="Aoki H."/>
            <person name="Arikawa K."/>
            <person name="Arita K."/>
            <person name="Bito T."/>
            <person name="Chiden Y."/>
            <person name="Fujitsuka N."/>
            <person name="Fukunaka R."/>
            <person name="Hamada M."/>
            <person name="Harada C."/>
            <person name="Hayashi A."/>
            <person name="Hijishita S."/>
            <person name="Honda M."/>
            <person name="Hosokawa S."/>
            <person name="Ichikawa Y."/>
            <person name="Idonuma A."/>
            <person name="Iijima M."/>
            <person name="Ikeda M."/>
            <person name="Ikeno M."/>
            <person name="Ito K."/>
            <person name="Ito S."/>
            <person name="Ito T."/>
            <person name="Ito Y."/>
            <person name="Ito Y."/>
            <person name="Iwabuchi A."/>
            <person name="Kamiya K."/>
            <person name="Karasawa W."/>
            <person name="Kurita K."/>
            <person name="Katagiri S."/>
            <person name="Kikuta A."/>
            <person name="Kobayashi H."/>
            <person name="Kobayashi N."/>
            <person name="Machita K."/>
            <person name="Maehara T."/>
            <person name="Masukawa M."/>
            <person name="Mizubayashi T."/>
            <person name="Mukai Y."/>
            <person name="Nagasaki H."/>
            <person name="Nagata Y."/>
            <person name="Naito S."/>
            <person name="Nakashima M."/>
            <person name="Nakama Y."/>
            <person name="Nakamichi Y."/>
            <person name="Nakamura M."/>
            <person name="Meguro A."/>
            <person name="Negishi M."/>
            <person name="Ohta I."/>
            <person name="Ohta T."/>
            <person name="Okamoto M."/>
            <person name="Ono N."/>
            <person name="Saji S."/>
            <person name="Sakaguchi M."/>
            <person name="Sakai K."/>
            <person name="Shibata M."/>
            <person name="Shimokawa T."/>
            <person name="Song J."/>
            <person name="Takazaki Y."/>
            <person name="Terasawa K."/>
            <person name="Tsugane M."/>
            <person name="Tsuji K."/>
            <person name="Ueda S."/>
            <person name="Waki K."/>
            <person name="Yamagata H."/>
            <person name="Yamamoto M."/>
            <person name="Yamamoto S."/>
            <person name="Yamane H."/>
            <person name="Yoshiki S."/>
            <person name="Yoshihara R."/>
            <person name="Yukawa K."/>
            <person name="Zhong H."/>
            <person name="Yano M."/>
            <person name="Yuan Q."/>
            <person name="Ouyang S."/>
            <person name="Liu J."/>
            <person name="Jones K.M."/>
            <person name="Gansberger K."/>
            <person name="Moffat K."/>
            <person name="Hill J."/>
            <person name="Bera J."/>
            <person name="Fadrosh D."/>
            <person name="Jin S."/>
            <person name="Johri S."/>
            <person name="Kim M."/>
            <person name="Overton L."/>
            <person name="Reardon M."/>
            <person name="Tsitrin T."/>
            <person name="Vuong H."/>
            <person name="Weaver B."/>
            <person name="Ciecko A."/>
            <person name="Tallon L."/>
            <person name="Jackson J."/>
            <person name="Pai G."/>
            <person name="Aken S.V."/>
            <person name="Utterback T."/>
            <person name="Reidmuller S."/>
            <person name="Feldblyum T."/>
            <person name="Hsiao J."/>
            <person name="Zismann V."/>
            <person name="Iobst S."/>
            <person name="de Vazeille A.R."/>
            <person name="Buell C.R."/>
            <person name="Ying K."/>
            <person name="Li Y."/>
            <person name="Lu T."/>
            <person name="Huang Y."/>
            <person name="Zhao Q."/>
            <person name="Feng Q."/>
            <person name="Zhang L."/>
            <person name="Zhu J."/>
            <person name="Weng Q."/>
            <person name="Mu J."/>
            <person name="Lu Y."/>
            <person name="Fan D."/>
            <person name="Liu Y."/>
            <person name="Guan J."/>
            <person name="Zhang Y."/>
            <person name="Yu S."/>
            <person name="Liu X."/>
            <person name="Zhang Y."/>
            <person name="Hong G."/>
            <person name="Han B."/>
            <person name="Choisne N."/>
            <person name="Demange N."/>
            <person name="Orjeda G."/>
            <person name="Samain S."/>
            <person name="Cattolico L."/>
            <person name="Pelletier E."/>
            <person name="Couloux A."/>
            <person name="Segurens B."/>
            <person name="Wincker P."/>
            <person name="D'Hont A."/>
            <person name="Scarpelli C."/>
            <person name="Weissenbach J."/>
            <person name="Salanoubat M."/>
            <person name="Quetier F."/>
            <person name="Yu Y."/>
            <person name="Kim H.R."/>
            <person name="Rambo T."/>
            <person name="Currie J."/>
            <person name="Collura K."/>
            <person name="Luo M."/>
            <person name="Yang T."/>
            <person name="Ammiraju J.S.S."/>
            <person name="Engler F."/>
            <person name="Soderlund C."/>
            <person name="Wing R.A."/>
            <person name="Palmer L.E."/>
            <person name="de la Bastide M."/>
            <person name="Spiegel L."/>
            <person name="Nascimento L."/>
            <person name="Zutavern T."/>
            <person name="O'Shaughnessy A."/>
            <person name="Dike S."/>
            <person name="Dedhia N."/>
            <person name="Preston R."/>
            <person name="Balija V."/>
            <person name="McCombie W.R."/>
            <person name="Chow T."/>
            <person name="Chen H."/>
            <person name="Chung M."/>
            <person name="Chen C."/>
            <person name="Shaw J."/>
            <person name="Wu H."/>
            <person name="Hsiao K."/>
            <person name="Chao Y."/>
            <person name="Chu M."/>
            <person name="Cheng C."/>
            <person name="Hour A."/>
            <person name="Lee P."/>
            <person name="Lin S."/>
            <person name="Lin Y."/>
            <person name="Liou J."/>
            <person name="Liu S."/>
            <person name="Hsing Y."/>
            <person name="Raghuvanshi S."/>
            <person name="Mohanty A."/>
            <person name="Bharti A.K."/>
            <person name="Gaur A."/>
            <person name="Gupta V."/>
            <person name="Kumar D."/>
            <person name="Ravi V."/>
            <person name="Vij S."/>
            <person name="Kapur A."/>
            <person name="Khurana P."/>
            <person name="Khurana P."/>
            <person name="Khurana J.P."/>
            <person name="Tyagi A.K."/>
            <person name="Gaikwad K."/>
            <person name="Singh A."/>
            <person name="Dalal V."/>
            <person name="Srivastava S."/>
            <person name="Dixit A."/>
            <person name="Pal A.K."/>
            <person name="Ghazi I.A."/>
            <person name="Yadav M."/>
            <person name="Pandit A."/>
            <person name="Bhargava A."/>
            <person name="Sureshbabu K."/>
            <person name="Batra K."/>
            <person name="Sharma T.R."/>
            <person name="Mohapatra T."/>
            <person name="Singh N.K."/>
            <person name="Messing J."/>
            <person name="Nelson A.B."/>
            <person name="Fuks G."/>
            <person name="Kavchok S."/>
            <person name="Keizer G."/>
            <person name="Linton E."/>
            <person name="Llaca V."/>
            <person name="Song R."/>
            <person name="Tanyolac B."/>
            <person name="Young S."/>
            <person name="Ho-Il K."/>
            <person name="Hahn J.H."/>
            <person name="Sangsakoo G."/>
            <person name="Vanavichit A."/>
            <person name="de Mattos Luiz.A.T."/>
            <person name="Zimmer P.D."/>
            <person name="Malone G."/>
            <person name="Dellagostin O."/>
            <person name="de Oliveira A.C."/>
            <person name="Bevan M."/>
            <person name="Bancroft I."/>
            <person name="Minx P."/>
            <person name="Cordum H."/>
            <person name="Wilson R."/>
            <person name="Cheng Z."/>
            <person name="Jin W."/>
            <person name="Jiang J."/>
            <person name="Leong S.A."/>
            <person name="Iwama H."/>
            <person name="Gojobori T."/>
            <person name="Itoh T."/>
            <person name="Niimura Y."/>
            <person name="Fujii Y."/>
            <person name="Habara T."/>
            <person name="Sakai H."/>
            <person name="Sato Y."/>
            <person name="Wilson G."/>
            <person name="Kumar K."/>
            <person name="McCouch S."/>
            <person name="Juretic N."/>
            <person name="Hoen D."/>
            <person name="Wright S."/>
            <person name="Bruskiewich R."/>
            <person name="Bureau T."/>
            <person name="Miyao A."/>
            <person name="Hirochika H."/>
            <person name="Nishikawa T."/>
            <person name="Kadowaki K."/>
            <person name="Sugiura M."/>
            <person name="Burr B."/>
            <person name="Sasaki T."/>
        </authorList>
    </citation>
    <scope>NUCLEOTIDE SEQUENCE [LARGE SCALE GENOMIC DNA]</scope>
    <source>
        <strain evidence="4">cv. Nipponbare</strain>
    </source>
</reference>
<reference evidence="3" key="1">
    <citation type="journal article" date="2002" name="Nature">
        <title>The genome sequence and structure of rice chromosome 1.</title>
        <authorList>
            <person name="Sasaki T."/>
            <person name="Matsumoto T."/>
            <person name="Yamamoto K."/>
            <person name="Sakata K."/>
            <person name="Baba T."/>
            <person name="Katayose Y."/>
            <person name="Wu J."/>
            <person name="Niimura Y."/>
            <person name="Cheng Z."/>
            <person name="Nagamura Y."/>
            <person name="Antonio B.A."/>
            <person name="Kanamori H."/>
            <person name="Hosokawa S."/>
            <person name="Masukawa M."/>
            <person name="Arikawa K."/>
            <person name="Chiden Y."/>
            <person name="Hayashi M."/>
            <person name="Okamoto M."/>
            <person name="Ando T."/>
            <person name="Aoki H."/>
            <person name="Arita K."/>
            <person name="Hamada M."/>
            <person name="Harada C."/>
            <person name="Hijishita S."/>
            <person name="Honda M."/>
            <person name="Ichikawa Y."/>
            <person name="Idonuma A."/>
            <person name="Iijima M."/>
            <person name="Ikeda M."/>
            <person name="Ikeno M."/>
            <person name="Itoh S."/>
            <person name="Itoh T."/>
            <person name="Itoh Y."/>
            <person name="Itoh Y."/>
            <person name="Iwabuchi A."/>
            <person name="Kamiya K."/>
            <person name="Karasawa W."/>
            <person name="Katagiri S."/>
            <person name="Kikuta A."/>
            <person name="Kobayashi N."/>
            <person name="Kono I."/>
            <person name="Machita K."/>
            <person name="Maehara T."/>
            <person name="Mizuno H."/>
            <person name="Mizubayashi T."/>
            <person name="Mukai Y."/>
            <person name="Nagasaki H."/>
            <person name="Nakashima M."/>
            <person name="Nakama Y."/>
            <person name="Nakamichi Y."/>
            <person name="Nakamura M."/>
            <person name="Namiki N."/>
            <person name="Negishi M."/>
            <person name="Ohta I."/>
            <person name="Ono N."/>
            <person name="Saji S."/>
            <person name="Sakai K."/>
            <person name="Shibata M."/>
            <person name="Shimokawa T."/>
            <person name="Shomura A."/>
            <person name="Song J."/>
            <person name="Takazaki Y."/>
            <person name="Terasawa K."/>
            <person name="Tsuji K."/>
            <person name="Waki K."/>
            <person name="Yamagata H."/>
            <person name="Yamane H."/>
            <person name="Yoshiki S."/>
            <person name="Yoshihara R."/>
            <person name="Yukawa K."/>
            <person name="Zhong H."/>
            <person name="Iwama H."/>
            <person name="Endo T."/>
            <person name="Ito H."/>
            <person name="Hahn J.H."/>
            <person name="Kim H.I."/>
            <person name="Eun M.Y."/>
            <person name="Yano M."/>
            <person name="Jiang J."/>
            <person name="Gojobori T."/>
        </authorList>
    </citation>
    <scope>NUCLEOTIDE SEQUENCE</scope>
</reference>
<dbReference type="Proteomes" id="UP000000763">
    <property type="component" value="Chromosome 1"/>
</dbReference>
<protein>
    <submittedName>
        <fullName evidence="3">Uncharacterized protein</fullName>
    </submittedName>
</protein>
<dbReference type="Proteomes" id="UP000817658">
    <property type="component" value="Chromosome 1"/>
</dbReference>
<evidence type="ECO:0000313" key="4">
    <source>
        <dbReference type="Proteomes" id="UP000000763"/>
    </source>
</evidence>
<name>Q5N9R8_ORYSJ</name>